<comment type="caution">
    <text evidence="1">The sequence shown here is derived from an EMBL/GenBank/DDBJ whole genome shotgun (WGS) entry which is preliminary data.</text>
</comment>
<evidence type="ECO:0000313" key="2">
    <source>
        <dbReference type="Proteomes" id="UP000024635"/>
    </source>
</evidence>
<protein>
    <submittedName>
        <fullName evidence="1">Uncharacterized protein</fullName>
    </submittedName>
</protein>
<organism evidence="1 2">
    <name type="scientific">Ancylostoma ceylanicum</name>
    <dbReference type="NCBI Taxonomy" id="53326"/>
    <lineage>
        <taxon>Eukaryota</taxon>
        <taxon>Metazoa</taxon>
        <taxon>Ecdysozoa</taxon>
        <taxon>Nematoda</taxon>
        <taxon>Chromadorea</taxon>
        <taxon>Rhabditida</taxon>
        <taxon>Rhabditina</taxon>
        <taxon>Rhabditomorpha</taxon>
        <taxon>Strongyloidea</taxon>
        <taxon>Ancylostomatidae</taxon>
        <taxon>Ancylostomatinae</taxon>
        <taxon>Ancylostoma</taxon>
    </lineage>
</organism>
<sequence length="102" mass="11710">MGDCHRKKDVWRDCEAYSNSNEERIEAGHECEAVPLALLGGDPSRQHSPDIEVSSLFFNKTRGWVAQNYGYYSQEFSEVRRCQTRNRPLLAQMSALREIDSA</sequence>
<dbReference type="EMBL" id="JARK01001407">
    <property type="protein sequence ID" value="EYC07324.1"/>
    <property type="molecule type" value="Genomic_DNA"/>
</dbReference>
<proteinExistence type="predicted"/>
<reference evidence="2" key="1">
    <citation type="journal article" date="2015" name="Nat. Genet.">
        <title>The genome and transcriptome of the zoonotic hookworm Ancylostoma ceylanicum identify infection-specific gene families.</title>
        <authorList>
            <person name="Schwarz E.M."/>
            <person name="Hu Y."/>
            <person name="Antoshechkin I."/>
            <person name="Miller M.M."/>
            <person name="Sternberg P.W."/>
            <person name="Aroian R.V."/>
        </authorList>
    </citation>
    <scope>NUCLEOTIDE SEQUENCE</scope>
    <source>
        <strain evidence="2">HY135</strain>
    </source>
</reference>
<accession>A0A016TW90</accession>
<keyword evidence="2" id="KW-1185">Reference proteome</keyword>
<dbReference type="AlphaFoldDB" id="A0A016TW90"/>
<dbReference type="Proteomes" id="UP000024635">
    <property type="component" value="Unassembled WGS sequence"/>
</dbReference>
<evidence type="ECO:0000313" key="1">
    <source>
        <dbReference type="EMBL" id="EYC07324.1"/>
    </source>
</evidence>
<name>A0A016TW90_9BILA</name>
<gene>
    <name evidence="1" type="primary">Acey_s0071.g593</name>
    <name evidence="1" type="ORF">Y032_0071g593</name>
</gene>